<reference evidence="1" key="1">
    <citation type="submission" date="2018-05" db="EMBL/GenBank/DDBJ databases">
        <authorList>
            <person name="Lanie J.A."/>
            <person name="Ng W.-L."/>
            <person name="Kazmierczak K.M."/>
            <person name="Andrzejewski T.M."/>
            <person name="Davidsen T.M."/>
            <person name="Wayne K.J."/>
            <person name="Tettelin H."/>
            <person name="Glass J.I."/>
            <person name="Rusch D."/>
            <person name="Podicherti R."/>
            <person name="Tsui H.-C.T."/>
            <person name="Winkler M.E."/>
        </authorList>
    </citation>
    <scope>NUCLEOTIDE SEQUENCE</scope>
</reference>
<organism evidence="1">
    <name type="scientific">marine metagenome</name>
    <dbReference type="NCBI Taxonomy" id="408172"/>
    <lineage>
        <taxon>unclassified sequences</taxon>
        <taxon>metagenomes</taxon>
        <taxon>ecological metagenomes</taxon>
    </lineage>
</organism>
<dbReference type="AlphaFoldDB" id="A0A381XGK6"/>
<dbReference type="Pfam" id="PF11649">
    <property type="entry name" value="T4_neck-protein"/>
    <property type="match status" value="1"/>
</dbReference>
<name>A0A381XGK6_9ZZZZ</name>
<protein>
    <recommendedName>
        <fullName evidence="2">Neck protein</fullName>
    </recommendedName>
</protein>
<evidence type="ECO:0008006" key="2">
    <source>
        <dbReference type="Google" id="ProtNLM"/>
    </source>
</evidence>
<gene>
    <name evidence="1" type="ORF">METZ01_LOCUS116758</name>
</gene>
<accession>A0A381XGK6</accession>
<dbReference type="EMBL" id="UINC01015116">
    <property type="protein sequence ID" value="SVA63904.1"/>
    <property type="molecule type" value="Genomic_DNA"/>
</dbReference>
<proteinExistence type="predicted"/>
<sequence length="289" mass="32722">MPTNQYFKSYNSVPQQNLVDSLTNEVIKMSGTDVLYLPRRIVKRDEILGEDSSSKFTMAYEIEMYLNTTDGFGGSGDQLTKFGLDVQDEIVFTVNKERFKEEAADRAIPMEGDLIYLRMNKGLFDIKFVEHEKPFYSLGKNYVYELTCEKFMYSNEKFEIPAAQDGALFDAIERDFVQTITLQLESGVGTYTLGEYVYQGVSLGSATAKAFVASFNEFDNKLSVYDEHGTFIAANGDIKGEDSGTTRLLQSTDRQESLNLPHSDNKDFEVEGDNILDFSELDPWAEGEY</sequence>
<dbReference type="InterPro" id="IPR021674">
    <property type="entry name" value="Phage_T4_Gp14_neck-protein"/>
</dbReference>
<evidence type="ECO:0000313" key="1">
    <source>
        <dbReference type="EMBL" id="SVA63904.1"/>
    </source>
</evidence>